<proteinExistence type="predicted"/>
<reference evidence="1 2" key="1">
    <citation type="submission" date="2024-04" db="EMBL/GenBank/DDBJ databases">
        <authorList>
            <person name="Rising A."/>
            <person name="Reimegard J."/>
            <person name="Sonavane S."/>
            <person name="Akerstrom W."/>
            <person name="Nylinder S."/>
            <person name="Hedman E."/>
            <person name="Kallberg Y."/>
        </authorList>
    </citation>
    <scope>NUCLEOTIDE SEQUENCE [LARGE SCALE GENOMIC DNA]</scope>
</reference>
<evidence type="ECO:0000313" key="2">
    <source>
        <dbReference type="Proteomes" id="UP001497382"/>
    </source>
</evidence>
<dbReference type="EMBL" id="CAXIEN010000043">
    <property type="protein sequence ID" value="CAL1269783.1"/>
    <property type="molecule type" value="Genomic_DNA"/>
</dbReference>
<dbReference type="AlphaFoldDB" id="A0AAV1ZH37"/>
<comment type="caution">
    <text evidence="1">The sequence shown here is derived from an EMBL/GenBank/DDBJ whole genome shotgun (WGS) entry which is preliminary data.</text>
</comment>
<name>A0AAV1ZH37_9ARAC</name>
<keyword evidence="2" id="KW-1185">Reference proteome</keyword>
<organism evidence="1 2">
    <name type="scientific">Larinioides sclopetarius</name>
    <dbReference type="NCBI Taxonomy" id="280406"/>
    <lineage>
        <taxon>Eukaryota</taxon>
        <taxon>Metazoa</taxon>
        <taxon>Ecdysozoa</taxon>
        <taxon>Arthropoda</taxon>
        <taxon>Chelicerata</taxon>
        <taxon>Arachnida</taxon>
        <taxon>Araneae</taxon>
        <taxon>Araneomorphae</taxon>
        <taxon>Entelegynae</taxon>
        <taxon>Araneoidea</taxon>
        <taxon>Araneidae</taxon>
        <taxon>Larinioides</taxon>
    </lineage>
</organism>
<sequence>MSDGFIGLEWVMSDGCGFIGLEWVMSDGCGFIGLEWVMSDGCGFIGLEWGHWFDLTAPACIRVADNTVLYRDDSEVSST</sequence>
<gene>
    <name evidence="1" type="ORF">LARSCL_LOCUS4929</name>
</gene>
<accession>A0AAV1ZH37</accession>
<protein>
    <submittedName>
        <fullName evidence="1">Uncharacterized protein</fullName>
    </submittedName>
</protein>
<evidence type="ECO:0000313" key="1">
    <source>
        <dbReference type="EMBL" id="CAL1269783.1"/>
    </source>
</evidence>
<dbReference type="Proteomes" id="UP001497382">
    <property type="component" value="Unassembled WGS sequence"/>
</dbReference>